<keyword evidence="2" id="KW-1185">Reference proteome</keyword>
<evidence type="ECO:0000313" key="1">
    <source>
        <dbReference type="EMBL" id="OIK25456.1"/>
    </source>
</evidence>
<comment type="caution">
    <text evidence="1">The sequence shown here is derived from an EMBL/GenBank/DDBJ whole genome shotgun (WGS) entry which is preliminary data.</text>
</comment>
<dbReference type="Gene3D" id="1.25.10.10">
    <property type="entry name" value="Leucine-rich Repeat Variant"/>
    <property type="match status" value="1"/>
</dbReference>
<protein>
    <recommendedName>
        <fullName evidence="3">PBS lyase</fullName>
    </recommendedName>
</protein>
<evidence type="ECO:0008006" key="3">
    <source>
        <dbReference type="Google" id="ProtNLM"/>
    </source>
</evidence>
<accession>A0A1J4Q057</accession>
<name>A0A1J4Q057_9ACTN</name>
<dbReference type="InterPro" id="IPR011989">
    <property type="entry name" value="ARM-like"/>
</dbReference>
<dbReference type="InterPro" id="IPR016024">
    <property type="entry name" value="ARM-type_fold"/>
</dbReference>
<dbReference type="SUPFAM" id="SSF48371">
    <property type="entry name" value="ARM repeat"/>
    <property type="match status" value="1"/>
</dbReference>
<dbReference type="EMBL" id="LBDA02000052">
    <property type="protein sequence ID" value="OIK25456.1"/>
    <property type="molecule type" value="Genomic_DNA"/>
</dbReference>
<proteinExistence type="predicted"/>
<evidence type="ECO:0000313" key="2">
    <source>
        <dbReference type="Proteomes" id="UP000034838"/>
    </source>
</evidence>
<dbReference type="AlphaFoldDB" id="A0A1J4Q057"/>
<sequence>MTDDDPLTGLDDVPWAQLQHSYGMADDVPGHLRAMRAGVWEGRYPPIAQLANRIVHQGTRSQAAVHTVPFLVRMALDPGLADRHRFVGLLAAIAIGLDNNCLPNGYDPREDRATLADVRGEADDAARWIDEAADDEQRKQREGSCAQVLIDAEAVVRSYDAVREALPALAVLLTSDSPELRSSTANLLAWFPESAATSVPLLKAFVADEVSPGAAATGVVALGLLGEPAAVPFIRRYLDSPVVELRWASAFALTRFGIADPAVGDVLTQVVARPPEKTETMSFLSGSYMGLAAMALAETPGATTLRAVDAMLAGLADCRGAEAFDDRYYTAQTLFRLVFPDVPAEPPRSFGDLSDVQQRVVRFVADQDEAGRPSGGMDAFRRWKVPTRHSDLRVFVGGAQAGASPATRRAPA</sequence>
<organism evidence="1 2">
    <name type="scientific">Streptomyces malaysiense</name>
    <dbReference type="NCBI Taxonomy" id="1428626"/>
    <lineage>
        <taxon>Bacteria</taxon>
        <taxon>Bacillati</taxon>
        <taxon>Actinomycetota</taxon>
        <taxon>Actinomycetes</taxon>
        <taxon>Kitasatosporales</taxon>
        <taxon>Streptomycetaceae</taxon>
        <taxon>Streptomyces</taxon>
    </lineage>
</organism>
<reference evidence="1" key="1">
    <citation type="submission" date="2016-10" db="EMBL/GenBank/DDBJ databases">
        <title>Genome sequence of Streptomyces malaysiense MUSC 136.</title>
        <authorList>
            <person name="Lee L.-H."/>
            <person name="Ser H.-L."/>
        </authorList>
    </citation>
    <scope>NUCLEOTIDE SEQUENCE [LARGE SCALE GENOMIC DNA]</scope>
    <source>
        <strain evidence="1">MUSC 136</strain>
    </source>
</reference>
<dbReference type="Proteomes" id="UP000034838">
    <property type="component" value="Unassembled WGS sequence"/>
</dbReference>
<gene>
    <name evidence="1" type="ORF">VT52_021525</name>
</gene>